<gene>
    <name evidence="7" type="ORF">IL38_23870</name>
</gene>
<proteinExistence type="inferred from homology"/>
<evidence type="ECO:0000256" key="4">
    <source>
        <dbReference type="ARBA" id="ARBA00022741"/>
    </source>
</evidence>
<dbReference type="RefSeq" id="WP_043578834.1">
    <property type="nucleotide sequence ID" value="NZ_KN214181.1"/>
</dbReference>
<dbReference type="InterPro" id="IPR024434">
    <property type="entry name" value="TSCPD_dom"/>
</dbReference>
<reference evidence="7 8" key="1">
    <citation type="journal article" date="2014" name="PLoS ONE">
        <title>Identification and Characterization of a New Erythromycin Biosynthetic Gene Cluster in Actinopolyspora erythraea YIM90600, a Novel Erythronolide-Producing Halophilic Actinomycete Isolated from Salt Field.</title>
        <authorList>
            <person name="Chen D."/>
            <person name="Feng J."/>
            <person name="Huang L."/>
            <person name="Zhang Q."/>
            <person name="Wu J."/>
            <person name="Zhu X."/>
            <person name="Duan Y."/>
            <person name="Xu Z."/>
        </authorList>
    </citation>
    <scope>NUCLEOTIDE SEQUENCE [LARGE SCALE GENOMIC DNA]</scope>
    <source>
        <strain evidence="7 8">YIM90600</strain>
    </source>
</reference>
<dbReference type="Proteomes" id="UP000029737">
    <property type="component" value="Unassembled WGS sequence"/>
</dbReference>
<evidence type="ECO:0000256" key="2">
    <source>
        <dbReference type="ARBA" id="ARBA00012274"/>
    </source>
</evidence>
<evidence type="ECO:0000313" key="7">
    <source>
        <dbReference type="EMBL" id="KGI79347.1"/>
    </source>
</evidence>
<name>A0ABR4WYH2_9ACTN</name>
<evidence type="ECO:0000256" key="3">
    <source>
        <dbReference type="ARBA" id="ARBA00022634"/>
    </source>
</evidence>
<evidence type="ECO:0000313" key="8">
    <source>
        <dbReference type="Proteomes" id="UP000029737"/>
    </source>
</evidence>
<feature type="domain" description="TSCPD" evidence="6">
    <location>
        <begin position="19"/>
        <end position="124"/>
    </location>
</feature>
<protein>
    <recommendedName>
        <fullName evidence="2">ribonucleoside-diphosphate reductase</fullName>
        <ecNumber evidence="2">1.17.4.1</ecNumber>
    </recommendedName>
</protein>
<keyword evidence="8" id="KW-1185">Reference proteome</keyword>
<dbReference type="EMBL" id="JPMV01000046">
    <property type="protein sequence ID" value="KGI79347.1"/>
    <property type="molecule type" value="Genomic_DNA"/>
</dbReference>
<sequence>MTIVDFAPAPGHPALRHAPPRRRAGTITAFDIGGVTGRLIANAHPEDGRLSDFWVHIDEHGSPISGFCDSLARTSTLALQNGVALETLVSQFVGMAFEPTGIDADPDIGFVKSVPDFLFRRLALDFLPAATRRGLGVYTRDEARSAPAA</sequence>
<organism evidence="7 8">
    <name type="scientific">Actinopolyspora erythraea</name>
    <dbReference type="NCBI Taxonomy" id="414996"/>
    <lineage>
        <taxon>Bacteria</taxon>
        <taxon>Bacillati</taxon>
        <taxon>Actinomycetota</taxon>
        <taxon>Actinomycetes</taxon>
        <taxon>Actinopolysporales</taxon>
        <taxon>Actinopolysporaceae</taxon>
        <taxon>Actinopolyspora</taxon>
    </lineage>
</organism>
<evidence type="ECO:0000256" key="1">
    <source>
        <dbReference type="ARBA" id="ARBA00007405"/>
    </source>
</evidence>
<accession>A0ABR4WYH2</accession>
<comment type="similarity">
    <text evidence="1">Belongs to the ribonucleoside diphosphate reductase class-2 family.</text>
</comment>
<evidence type="ECO:0000256" key="5">
    <source>
        <dbReference type="ARBA" id="ARBA00047754"/>
    </source>
</evidence>
<comment type="catalytic activity">
    <reaction evidence="5">
        <text>a 2'-deoxyribonucleoside 5'-diphosphate + [thioredoxin]-disulfide + H2O = a ribonucleoside 5'-diphosphate + [thioredoxin]-dithiol</text>
        <dbReference type="Rhea" id="RHEA:23252"/>
        <dbReference type="Rhea" id="RHEA-COMP:10698"/>
        <dbReference type="Rhea" id="RHEA-COMP:10700"/>
        <dbReference type="ChEBI" id="CHEBI:15377"/>
        <dbReference type="ChEBI" id="CHEBI:29950"/>
        <dbReference type="ChEBI" id="CHEBI:50058"/>
        <dbReference type="ChEBI" id="CHEBI:57930"/>
        <dbReference type="ChEBI" id="CHEBI:73316"/>
        <dbReference type="EC" id="1.17.4.1"/>
    </reaction>
</comment>
<keyword evidence="3" id="KW-0237">DNA synthesis</keyword>
<dbReference type="Pfam" id="PF12637">
    <property type="entry name" value="TSCPD"/>
    <property type="match status" value="1"/>
</dbReference>
<keyword evidence="4" id="KW-0547">Nucleotide-binding</keyword>
<evidence type="ECO:0000259" key="6">
    <source>
        <dbReference type="Pfam" id="PF12637"/>
    </source>
</evidence>
<comment type="caution">
    <text evidence="7">The sequence shown here is derived from an EMBL/GenBank/DDBJ whole genome shotgun (WGS) entry which is preliminary data.</text>
</comment>
<dbReference type="EC" id="1.17.4.1" evidence="2"/>